<name>A0A1H1FTQ7_9ACTN</name>
<dbReference type="AlphaFoldDB" id="A0A1H1FTQ7"/>
<dbReference type="EMBL" id="FNLF01000002">
    <property type="protein sequence ID" value="SDR03876.1"/>
    <property type="molecule type" value="Genomic_DNA"/>
</dbReference>
<protein>
    <submittedName>
        <fullName evidence="1">Uncharacterized protein</fullName>
    </submittedName>
</protein>
<evidence type="ECO:0000313" key="2">
    <source>
        <dbReference type="Proteomes" id="UP000183053"/>
    </source>
</evidence>
<proteinExistence type="predicted"/>
<keyword evidence="2" id="KW-1185">Reference proteome</keyword>
<organism evidence="1 2">
    <name type="scientific">Tsukamurella pulmonis</name>
    <dbReference type="NCBI Taxonomy" id="47312"/>
    <lineage>
        <taxon>Bacteria</taxon>
        <taxon>Bacillati</taxon>
        <taxon>Actinomycetota</taxon>
        <taxon>Actinomycetes</taxon>
        <taxon>Mycobacteriales</taxon>
        <taxon>Tsukamurellaceae</taxon>
        <taxon>Tsukamurella</taxon>
    </lineage>
</organism>
<dbReference type="STRING" id="47312.SAMN04489765_2890"/>
<evidence type="ECO:0000313" key="1">
    <source>
        <dbReference type="EMBL" id="SDR03876.1"/>
    </source>
</evidence>
<dbReference type="OrthoDB" id="3422162at2"/>
<dbReference type="RefSeq" id="WP_068533969.1">
    <property type="nucleotide sequence ID" value="NZ_FNLF01000002.1"/>
</dbReference>
<gene>
    <name evidence="1" type="ORF">SAMN04489765_2890</name>
</gene>
<reference evidence="2" key="1">
    <citation type="submission" date="2016-10" db="EMBL/GenBank/DDBJ databases">
        <authorList>
            <person name="Varghese N."/>
            <person name="Submissions S."/>
        </authorList>
    </citation>
    <scope>NUCLEOTIDE SEQUENCE [LARGE SCALE GENOMIC DNA]</scope>
    <source>
        <strain evidence="2">DSM 44142</strain>
    </source>
</reference>
<accession>A0A1H1FTQ7</accession>
<sequence length="216" mass="23560">MPDLQPLVAAQIIPPERAPDYLRAMDIAVEDLYSAISAGQATAGEFDRFAPLTAPGLLRWFGVVAELRRRLAATGRWYPDDRRGQPLSRHRESRRTLTVMSGDVSTGSPHSAFGPHTVRRKGRATADSLQPDEALFPLAAFAPPPRVDGVLAGAWVLLYRDDGAAIRLEVSQPAGFDSDSGQFTGWTVRVLLDDWRPAERKGLGGATDLQLFRSVA</sequence>
<dbReference type="Proteomes" id="UP000183053">
    <property type="component" value="Unassembled WGS sequence"/>
</dbReference>